<feature type="domain" description="Peptidase S9 prolyl oligopeptidase catalytic" evidence="1">
    <location>
        <begin position="3"/>
        <end position="151"/>
    </location>
</feature>
<dbReference type="PATRIC" id="fig|1423763.3.peg.62"/>
<comment type="caution">
    <text evidence="2">The sequence shown here is derived from an EMBL/GenBank/DDBJ whole genome shotgun (WGS) entry which is preliminary data.</text>
</comment>
<dbReference type="InterPro" id="IPR050565">
    <property type="entry name" value="LYPA1-2/EST-like"/>
</dbReference>
<evidence type="ECO:0000313" key="2">
    <source>
        <dbReference type="EMBL" id="KRL91514.1"/>
    </source>
</evidence>
<name>A0A0R1UJA9_9LACO</name>
<dbReference type="GO" id="GO:0008236">
    <property type="term" value="F:serine-type peptidase activity"/>
    <property type="evidence" value="ECO:0007669"/>
    <property type="project" value="InterPro"/>
</dbReference>
<proteinExistence type="predicted"/>
<dbReference type="InterPro" id="IPR001375">
    <property type="entry name" value="Peptidase_S9_cat"/>
</dbReference>
<evidence type="ECO:0000259" key="1">
    <source>
        <dbReference type="Pfam" id="PF00326"/>
    </source>
</evidence>
<dbReference type="Gene3D" id="3.40.50.1820">
    <property type="entry name" value="alpha/beta hydrolase"/>
    <property type="match status" value="1"/>
</dbReference>
<reference evidence="2 3" key="1">
    <citation type="journal article" date="2015" name="Genome Announc.">
        <title>Expanding the biotechnology potential of lactobacilli through comparative genomics of 213 strains and associated genera.</title>
        <authorList>
            <person name="Sun Z."/>
            <person name="Harris H.M."/>
            <person name="McCann A."/>
            <person name="Guo C."/>
            <person name="Argimon S."/>
            <person name="Zhang W."/>
            <person name="Yang X."/>
            <person name="Jeffery I.B."/>
            <person name="Cooney J.C."/>
            <person name="Kagawa T.F."/>
            <person name="Liu W."/>
            <person name="Song Y."/>
            <person name="Salvetti E."/>
            <person name="Wrobel A."/>
            <person name="Rasinkangas P."/>
            <person name="Parkhill J."/>
            <person name="Rea M.C."/>
            <person name="O'Sullivan O."/>
            <person name="Ritari J."/>
            <person name="Douillard F.P."/>
            <person name="Paul Ross R."/>
            <person name="Yang R."/>
            <person name="Briner A.E."/>
            <person name="Felis G.E."/>
            <person name="de Vos W.M."/>
            <person name="Barrangou R."/>
            <person name="Klaenhammer T.R."/>
            <person name="Caufield P.W."/>
            <person name="Cui Y."/>
            <person name="Zhang H."/>
            <person name="O'Toole P.W."/>
        </authorList>
    </citation>
    <scope>NUCLEOTIDE SEQUENCE [LARGE SCALE GENOMIC DNA]</scope>
    <source>
        <strain evidence="2 3">DSM 16043</strain>
    </source>
</reference>
<accession>A0A0R1UJA9</accession>
<dbReference type="PANTHER" id="PTHR10655">
    <property type="entry name" value="LYSOPHOSPHOLIPASE-RELATED"/>
    <property type="match status" value="1"/>
</dbReference>
<protein>
    <submittedName>
        <fullName evidence="2">Alpha beta superfamily hydrolase</fullName>
    </submittedName>
</protein>
<dbReference type="Proteomes" id="UP000051036">
    <property type="component" value="Unassembled WGS sequence"/>
</dbReference>
<keyword evidence="3" id="KW-1185">Reference proteome</keyword>
<dbReference type="GO" id="GO:0008474">
    <property type="term" value="F:palmitoyl-(protein) hydrolase activity"/>
    <property type="evidence" value="ECO:0007669"/>
    <property type="project" value="TreeGrafter"/>
</dbReference>
<dbReference type="Pfam" id="PF00326">
    <property type="entry name" value="Peptidase_S9"/>
    <property type="match status" value="1"/>
</dbReference>
<organism evidence="2 3">
    <name type="scientific">Lactobacillus kalixensis DSM 16043</name>
    <dbReference type="NCBI Taxonomy" id="1423763"/>
    <lineage>
        <taxon>Bacteria</taxon>
        <taxon>Bacillati</taxon>
        <taxon>Bacillota</taxon>
        <taxon>Bacilli</taxon>
        <taxon>Lactobacillales</taxon>
        <taxon>Lactobacillaceae</taxon>
        <taxon>Lactobacillus</taxon>
    </lineage>
</organism>
<dbReference type="AlphaFoldDB" id="A0A0R1UJA9"/>
<dbReference type="SUPFAM" id="SSF53474">
    <property type="entry name" value="alpha/beta-Hydrolases"/>
    <property type="match status" value="1"/>
</dbReference>
<dbReference type="GO" id="GO:0006508">
    <property type="term" value="P:proteolysis"/>
    <property type="evidence" value="ECO:0007669"/>
    <property type="project" value="InterPro"/>
</dbReference>
<sequence>MRKRNNVQKNGILLVGASQGGAVSALTASRHPRHIGALALMYPAFSITADAQARYSSYSQVPNRPDIFGITVGKAYYRGLFDMDLTHDATKFNGPVLIVHGQADDTVPIRYSRQAQHNFRNATLKEIPNARHGFSGADLNRSIKYMDDFVDNLKS</sequence>
<dbReference type="PANTHER" id="PTHR10655:SF17">
    <property type="entry name" value="LYSOPHOSPHOLIPASE-LIKE PROTEIN 1"/>
    <property type="match status" value="1"/>
</dbReference>
<gene>
    <name evidence="2" type="ORF">FC46_GL000063</name>
</gene>
<dbReference type="EMBL" id="AZFM01000001">
    <property type="protein sequence ID" value="KRL91514.1"/>
    <property type="molecule type" value="Genomic_DNA"/>
</dbReference>
<keyword evidence="2" id="KW-0378">Hydrolase</keyword>
<dbReference type="InterPro" id="IPR029058">
    <property type="entry name" value="AB_hydrolase_fold"/>
</dbReference>
<dbReference type="STRING" id="1423763.FC46_GL000063"/>
<evidence type="ECO:0000313" key="3">
    <source>
        <dbReference type="Proteomes" id="UP000051036"/>
    </source>
</evidence>
<dbReference type="GO" id="GO:0005737">
    <property type="term" value="C:cytoplasm"/>
    <property type="evidence" value="ECO:0007669"/>
    <property type="project" value="TreeGrafter"/>
</dbReference>
<dbReference type="GO" id="GO:0052689">
    <property type="term" value="F:carboxylic ester hydrolase activity"/>
    <property type="evidence" value="ECO:0007669"/>
    <property type="project" value="TreeGrafter"/>
</dbReference>